<dbReference type="Gramene" id="TraesCS1A02G128000.1">
    <property type="protein sequence ID" value="TraesCS1A02G128000.1"/>
    <property type="gene ID" value="TraesCS1A02G128000"/>
</dbReference>
<dbReference type="OrthoDB" id="2095648at2759"/>
<dbReference type="SUPFAM" id="SSF52047">
    <property type="entry name" value="RNI-like"/>
    <property type="match status" value="1"/>
</dbReference>
<dbReference type="Proteomes" id="UP000019116">
    <property type="component" value="Chromosome 1A"/>
</dbReference>
<proteinExistence type="predicted"/>
<evidence type="ECO:0000313" key="2">
    <source>
        <dbReference type="Proteomes" id="UP000019116"/>
    </source>
</evidence>
<keyword evidence="2" id="KW-1185">Reference proteome</keyword>
<organism evidence="1">
    <name type="scientific">Triticum aestivum</name>
    <name type="common">Wheat</name>
    <dbReference type="NCBI Taxonomy" id="4565"/>
    <lineage>
        <taxon>Eukaryota</taxon>
        <taxon>Viridiplantae</taxon>
        <taxon>Streptophyta</taxon>
        <taxon>Embryophyta</taxon>
        <taxon>Tracheophyta</taxon>
        <taxon>Spermatophyta</taxon>
        <taxon>Magnoliopsida</taxon>
        <taxon>Liliopsida</taxon>
        <taxon>Poales</taxon>
        <taxon>Poaceae</taxon>
        <taxon>BOP clade</taxon>
        <taxon>Pooideae</taxon>
        <taxon>Triticodae</taxon>
        <taxon>Triticeae</taxon>
        <taxon>Triticinae</taxon>
        <taxon>Triticum</taxon>
    </lineage>
</organism>
<dbReference type="Gramene" id="TraesJUL1A03G00052450.1">
    <property type="protein sequence ID" value="TraesJUL1A03G00052450.1"/>
    <property type="gene ID" value="TraesJUL1A03G00052450"/>
</dbReference>
<name>A0A3B5XWY5_WHEAT</name>
<evidence type="ECO:0000313" key="1">
    <source>
        <dbReference type="EnsemblPlants" id="TraesCS1A02G128000.1"/>
    </source>
</evidence>
<dbReference type="AlphaFoldDB" id="A0A3B5XWY5"/>
<reference evidence="1" key="1">
    <citation type="submission" date="2018-08" db="EMBL/GenBank/DDBJ databases">
        <authorList>
            <person name="Rossello M."/>
        </authorList>
    </citation>
    <scope>NUCLEOTIDE SEQUENCE [LARGE SCALE GENOMIC DNA]</scope>
    <source>
        <strain evidence="1">cv. Chinese Spring</strain>
    </source>
</reference>
<dbReference type="PANTHER" id="PTHR38926">
    <property type="entry name" value="F-BOX DOMAIN CONTAINING PROTEIN, EXPRESSED"/>
    <property type="match status" value="1"/>
</dbReference>
<dbReference type="Gene3D" id="3.80.10.10">
    <property type="entry name" value="Ribonuclease Inhibitor"/>
    <property type="match status" value="1"/>
</dbReference>
<reference evidence="1" key="2">
    <citation type="submission" date="2018-10" db="UniProtKB">
        <authorList>
            <consortium name="EnsemblPlants"/>
        </authorList>
    </citation>
    <scope>IDENTIFICATION</scope>
</reference>
<protein>
    <submittedName>
        <fullName evidence="1">Uncharacterized protein</fullName>
    </submittedName>
</protein>
<dbReference type="STRING" id="4565.A0A3B5XWY5"/>
<dbReference type="Gramene" id="TraesLDM1A03G00052170.1">
    <property type="protein sequence ID" value="TraesLDM1A03G00052170.1"/>
    <property type="gene ID" value="TraesLDM1A03G00052170"/>
</dbReference>
<dbReference type="EnsemblPlants" id="TraesCS1A02G128000.1">
    <property type="protein sequence ID" value="TraesCS1A02G128000.1"/>
    <property type="gene ID" value="TraesCS1A02G128000"/>
</dbReference>
<dbReference type="Gramene" id="TraesCS1A03G0319500.1">
    <property type="protein sequence ID" value="TraesCS1A03G0319500.1.CDS"/>
    <property type="gene ID" value="TraesCS1A03G0319500"/>
</dbReference>
<dbReference type="OMA" id="PCFYNIE"/>
<dbReference type="SMR" id="A0A3B5XWY5"/>
<dbReference type="PANTHER" id="PTHR38926:SF52">
    <property type="entry name" value="F-BOX DOMAIN-CONTAINING PROTEIN"/>
    <property type="match status" value="1"/>
</dbReference>
<dbReference type="Gramene" id="TraesCAD_scaffold_007310_01G000100.1">
    <property type="protein sequence ID" value="TraesCAD_scaffold_007310_01G000100.1"/>
    <property type="gene ID" value="TraesCAD_scaffold_007310_01G000100"/>
</dbReference>
<accession>A0A3B5XWY5</accession>
<dbReference type="GO" id="GO:1905761">
    <property type="term" value="F:SCF ubiquitin ligase complex binding"/>
    <property type="evidence" value="ECO:0000318"/>
    <property type="project" value="GO_Central"/>
</dbReference>
<sequence>MATITNSELEPYARQRNLKCDRRSSKLPFILCFNRYHHLAPLQSLDVLPGQYNGYGLLTSKLSVSRAPSLKSLRFISSKYITNEGLLEALNKFPVLEELELSLCKHVFGKVYEGISIACPRLKCLKVNYPCFYNIEDIEYNKDEEALGIATMFVLPSLQLFGSELTNVGLATILDNCPHLEYLDIRHCFNIHMDITLRAKCARVKTMRLPHDSTDDYEFQIENLVRTRARKPR</sequence>
<dbReference type="InterPro" id="IPR032675">
    <property type="entry name" value="LRR_dom_sf"/>
</dbReference>
<dbReference type="Gramene" id="TraesNOR1A03G00051350.1">
    <property type="protein sequence ID" value="TraesNOR1A03G00051350.1"/>
    <property type="gene ID" value="TraesNOR1A03G00051350"/>
</dbReference>